<name>A0A1I6X343_9RHOB</name>
<dbReference type="Gene3D" id="1.10.3720.10">
    <property type="entry name" value="MetI-like"/>
    <property type="match status" value="1"/>
</dbReference>
<dbReference type="RefSeq" id="WP_027262897.1">
    <property type="nucleotide sequence ID" value="NZ_FPAW01000001.1"/>
</dbReference>
<reference evidence="9 10" key="1">
    <citation type="submission" date="2016-10" db="EMBL/GenBank/DDBJ databases">
        <authorList>
            <person name="de Groot N.N."/>
        </authorList>
    </citation>
    <scope>NUCLEOTIDE SEQUENCE [LARGE SCALE GENOMIC DNA]</scope>
    <source>
        <strain evidence="9 10">CGMCC 1.10959</strain>
    </source>
</reference>
<dbReference type="GO" id="GO:0005886">
    <property type="term" value="C:plasma membrane"/>
    <property type="evidence" value="ECO:0007669"/>
    <property type="project" value="UniProtKB-SubCell"/>
</dbReference>
<dbReference type="InterPro" id="IPR000515">
    <property type="entry name" value="MetI-like"/>
</dbReference>
<keyword evidence="2 7" id="KW-0813">Transport</keyword>
<keyword evidence="6 7" id="KW-0472">Membrane</keyword>
<dbReference type="GO" id="GO:0055085">
    <property type="term" value="P:transmembrane transport"/>
    <property type="evidence" value="ECO:0007669"/>
    <property type="project" value="InterPro"/>
</dbReference>
<feature type="transmembrane region" description="Helical" evidence="7">
    <location>
        <begin position="90"/>
        <end position="116"/>
    </location>
</feature>
<evidence type="ECO:0000256" key="7">
    <source>
        <dbReference type="RuleBase" id="RU363032"/>
    </source>
</evidence>
<dbReference type="PROSITE" id="PS51257">
    <property type="entry name" value="PROKAR_LIPOPROTEIN"/>
    <property type="match status" value="1"/>
</dbReference>
<evidence type="ECO:0000256" key="6">
    <source>
        <dbReference type="ARBA" id="ARBA00023136"/>
    </source>
</evidence>
<evidence type="ECO:0000256" key="4">
    <source>
        <dbReference type="ARBA" id="ARBA00022692"/>
    </source>
</evidence>
<dbReference type="InterPro" id="IPR035906">
    <property type="entry name" value="MetI-like_sf"/>
</dbReference>
<feature type="transmembrane region" description="Helical" evidence="7">
    <location>
        <begin position="159"/>
        <end position="180"/>
    </location>
</feature>
<dbReference type="CDD" id="cd06261">
    <property type="entry name" value="TM_PBP2"/>
    <property type="match status" value="1"/>
</dbReference>
<evidence type="ECO:0000256" key="2">
    <source>
        <dbReference type="ARBA" id="ARBA00022448"/>
    </source>
</evidence>
<dbReference type="Pfam" id="PF12911">
    <property type="entry name" value="OppC_N"/>
    <property type="match status" value="1"/>
</dbReference>
<feature type="transmembrane region" description="Helical" evidence="7">
    <location>
        <begin position="219"/>
        <end position="246"/>
    </location>
</feature>
<protein>
    <submittedName>
        <fullName evidence="9">Peptide/nickel transport system permease protein</fullName>
    </submittedName>
</protein>
<dbReference type="STRING" id="999627.SAMN05216236_10116"/>
<dbReference type="InterPro" id="IPR025966">
    <property type="entry name" value="OppC_N"/>
</dbReference>
<dbReference type="Proteomes" id="UP000182466">
    <property type="component" value="Unassembled WGS sequence"/>
</dbReference>
<dbReference type="InterPro" id="IPR050366">
    <property type="entry name" value="BP-dependent_transpt_permease"/>
</dbReference>
<dbReference type="PANTHER" id="PTHR43386:SF26">
    <property type="entry name" value="ABC TRANSPORTER PERMEASE PROTEIN"/>
    <property type="match status" value="1"/>
</dbReference>
<dbReference type="eggNOG" id="COG1173">
    <property type="taxonomic scope" value="Bacteria"/>
</dbReference>
<dbReference type="Pfam" id="PF00528">
    <property type="entry name" value="BPD_transp_1"/>
    <property type="match status" value="1"/>
</dbReference>
<keyword evidence="5 7" id="KW-1133">Transmembrane helix</keyword>
<evidence type="ECO:0000259" key="8">
    <source>
        <dbReference type="PROSITE" id="PS50928"/>
    </source>
</evidence>
<gene>
    <name evidence="9" type="ORF">SAMN05216236_10116</name>
</gene>
<evidence type="ECO:0000256" key="5">
    <source>
        <dbReference type="ARBA" id="ARBA00022989"/>
    </source>
</evidence>
<evidence type="ECO:0000313" key="9">
    <source>
        <dbReference type="EMBL" id="SFT32735.1"/>
    </source>
</evidence>
<dbReference type="AlphaFoldDB" id="A0A1I6X343"/>
<organism evidence="9 10">
    <name type="scientific">Sedimentitalea nanhaiensis</name>
    <dbReference type="NCBI Taxonomy" id="999627"/>
    <lineage>
        <taxon>Bacteria</taxon>
        <taxon>Pseudomonadati</taxon>
        <taxon>Pseudomonadota</taxon>
        <taxon>Alphaproteobacteria</taxon>
        <taxon>Rhodobacterales</taxon>
        <taxon>Paracoccaceae</taxon>
        <taxon>Sedimentitalea</taxon>
    </lineage>
</organism>
<proteinExistence type="inferred from homology"/>
<evidence type="ECO:0000256" key="3">
    <source>
        <dbReference type="ARBA" id="ARBA00022475"/>
    </source>
</evidence>
<evidence type="ECO:0000256" key="1">
    <source>
        <dbReference type="ARBA" id="ARBA00004651"/>
    </source>
</evidence>
<feature type="domain" description="ABC transmembrane type-1" evidence="8">
    <location>
        <begin position="88"/>
        <end position="288"/>
    </location>
</feature>
<accession>A0A1I6X343</accession>
<evidence type="ECO:0000313" key="10">
    <source>
        <dbReference type="Proteomes" id="UP000182466"/>
    </source>
</evidence>
<dbReference type="PROSITE" id="PS50928">
    <property type="entry name" value="ABC_TM1"/>
    <property type="match status" value="1"/>
</dbReference>
<dbReference type="PANTHER" id="PTHR43386">
    <property type="entry name" value="OLIGOPEPTIDE TRANSPORT SYSTEM PERMEASE PROTEIN APPC"/>
    <property type="match status" value="1"/>
</dbReference>
<feature type="transmembrane region" description="Helical" evidence="7">
    <location>
        <begin position="266"/>
        <end position="291"/>
    </location>
</feature>
<keyword evidence="3" id="KW-1003">Cell membrane</keyword>
<feature type="transmembrane region" description="Helical" evidence="7">
    <location>
        <begin position="20"/>
        <end position="40"/>
    </location>
</feature>
<dbReference type="SUPFAM" id="SSF161098">
    <property type="entry name" value="MetI-like"/>
    <property type="match status" value="1"/>
</dbReference>
<dbReference type="EMBL" id="FPAW01000001">
    <property type="protein sequence ID" value="SFT32735.1"/>
    <property type="molecule type" value="Genomic_DNA"/>
</dbReference>
<feature type="transmembrane region" description="Helical" evidence="7">
    <location>
        <begin position="128"/>
        <end position="147"/>
    </location>
</feature>
<comment type="similarity">
    <text evidence="7">Belongs to the binding-protein-dependent transport system permease family.</text>
</comment>
<dbReference type="OrthoDB" id="9766870at2"/>
<sequence length="300" mass="32270">MLERIRSDFWYELLNSPVTIISAVIIVLMIIGCTFAPVFAPHTPFDPATISIMDNNMPPAWQDGADPRFLLGTDLQGRDVLSAMLYGGRISLLVGIGAVALSVVIGMTVGLLAGYFGGMTDAVLMRVAEIQFAFPPILIALLFNGILKASLPADVFAQAAVPIMILAIGLAGWVQFARIVRASAMVQRGQDYVTACHAIGLPTATIILRHITPNILGPVLVLAMLQIAVAIVTEATLSFLGLGTPLTEPSLGALIQIGSQYLFSGIWWVVIFPGIMLLVMVVAFNLVADWVRDYLNPRLR</sequence>
<keyword evidence="4 7" id="KW-0812">Transmembrane</keyword>
<comment type="subcellular location">
    <subcellularLocation>
        <location evidence="1 7">Cell membrane</location>
        <topology evidence="1 7">Multi-pass membrane protein</topology>
    </subcellularLocation>
</comment>
<keyword evidence="10" id="KW-1185">Reference proteome</keyword>